<feature type="region of interest" description="Disordered" evidence="1">
    <location>
        <begin position="1290"/>
        <end position="1312"/>
    </location>
</feature>
<feature type="region of interest" description="Disordered" evidence="1">
    <location>
        <begin position="707"/>
        <end position="765"/>
    </location>
</feature>
<feature type="region of interest" description="Disordered" evidence="1">
    <location>
        <begin position="1038"/>
        <end position="1064"/>
    </location>
</feature>
<feature type="region of interest" description="Disordered" evidence="1">
    <location>
        <begin position="220"/>
        <end position="293"/>
    </location>
</feature>
<feature type="compositionally biased region" description="Low complexity" evidence="1">
    <location>
        <begin position="235"/>
        <end position="249"/>
    </location>
</feature>
<evidence type="ECO:0000313" key="3">
    <source>
        <dbReference type="EMBL" id="CAE0722529.1"/>
    </source>
</evidence>
<feature type="compositionally biased region" description="Polar residues" evidence="1">
    <location>
        <begin position="1038"/>
        <end position="1048"/>
    </location>
</feature>
<feature type="compositionally biased region" description="Basic and acidic residues" evidence="1">
    <location>
        <begin position="857"/>
        <end position="874"/>
    </location>
</feature>
<reference evidence="3" key="1">
    <citation type="submission" date="2021-01" db="EMBL/GenBank/DDBJ databases">
        <authorList>
            <person name="Corre E."/>
            <person name="Pelletier E."/>
            <person name="Niang G."/>
            <person name="Scheremetjew M."/>
            <person name="Finn R."/>
            <person name="Kale V."/>
            <person name="Holt S."/>
            <person name="Cochrane G."/>
            <person name="Meng A."/>
            <person name="Brown T."/>
            <person name="Cohen L."/>
        </authorList>
    </citation>
    <scope>NUCLEOTIDE SEQUENCE</scope>
    <source>
        <strain evidence="3">10249 10 AB</strain>
    </source>
</reference>
<feature type="compositionally biased region" description="Polar residues" evidence="1">
    <location>
        <begin position="260"/>
        <end position="270"/>
    </location>
</feature>
<feature type="region of interest" description="Disordered" evidence="1">
    <location>
        <begin position="1171"/>
        <end position="1265"/>
    </location>
</feature>
<feature type="compositionally biased region" description="Low complexity" evidence="1">
    <location>
        <begin position="1051"/>
        <end position="1061"/>
    </location>
</feature>
<protein>
    <submittedName>
        <fullName evidence="3">Uncharacterized protein</fullName>
    </submittedName>
</protein>
<evidence type="ECO:0000256" key="1">
    <source>
        <dbReference type="SAM" id="MobiDB-lite"/>
    </source>
</evidence>
<name>A0A6V0AQD2_9STRA</name>
<feature type="compositionally biased region" description="Gly residues" evidence="1">
    <location>
        <begin position="223"/>
        <end position="234"/>
    </location>
</feature>
<organism evidence="3">
    <name type="scientific">Pseudo-nitzschia australis</name>
    <dbReference type="NCBI Taxonomy" id="44445"/>
    <lineage>
        <taxon>Eukaryota</taxon>
        <taxon>Sar</taxon>
        <taxon>Stramenopiles</taxon>
        <taxon>Ochrophyta</taxon>
        <taxon>Bacillariophyta</taxon>
        <taxon>Bacillariophyceae</taxon>
        <taxon>Bacillariophycidae</taxon>
        <taxon>Bacillariales</taxon>
        <taxon>Bacillariaceae</taxon>
        <taxon>Pseudo-nitzschia</taxon>
    </lineage>
</organism>
<gene>
    <name evidence="2" type="ORF">PAUS00366_LOCUS15283</name>
    <name evidence="3" type="ORF">PAUS00366_LOCUS15284</name>
</gene>
<feature type="compositionally biased region" description="Basic and acidic residues" evidence="1">
    <location>
        <begin position="1214"/>
        <end position="1233"/>
    </location>
</feature>
<feature type="compositionally biased region" description="Low complexity" evidence="1">
    <location>
        <begin position="1123"/>
        <end position="1141"/>
    </location>
</feature>
<feature type="compositionally biased region" description="Basic and acidic residues" evidence="1">
    <location>
        <begin position="1250"/>
        <end position="1265"/>
    </location>
</feature>
<feature type="region of interest" description="Disordered" evidence="1">
    <location>
        <begin position="97"/>
        <end position="128"/>
    </location>
</feature>
<feature type="compositionally biased region" description="Basic and acidic residues" evidence="1">
    <location>
        <begin position="951"/>
        <end position="968"/>
    </location>
</feature>
<feature type="compositionally biased region" description="Polar residues" evidence="1">
    <location>
        <begin position="398"/>
        <end position="418"/>
    </location>
</feature>
<feature type="region of interest" description="Disordered" evidence="1">
    <location>
        <begin position="517"/>
        <end position="631"/>
    </location>
</feature>
<feature type="compositionally biased region" description="Polar residues" evidence="1">
    <location>
        <begin position="559"/>
        <end position="586"/>
    </location>
</feature>
<feature type="compositionally biased region" description="Acidic residues" evidence="1">
    <location>
        <begin position="45"/>
        <end position="64"/>
    </location>
</feature>
<feature type="region of interest" description="Disordered" evidence="1">
    <location>
        <begin position="1"/>
        <end position="82"/>
    </location>
</feature>
<dbReference type="EMBL" id="HBIX01021826">
    <property type="protein sequence ID" value="CAE0722528.1"/>
    <property type="molecule type" value="Transcribed_RNA"/>
</dbReference>
<evidence type="ECO:0000313" key="2">
    <source>
        <dbReference type="EMBL" id="CAE0722528.1"/>
    </source>
</evidence>
<feature type="region of interest" description="Disordered" evidence="1">
    <location>
        <begin position="393"/>
        <end position="448"/>
    </location>
</feature>
<dbReference type="EMBL" id="HBIX01021827">
    <property type="protein sequence ID" value="CAE0722529.1"/>
    <property type="molecule type" value="Transcribed_RNA"/>
</dbReference>
<feature type="region of interest" description="Disordered" evidence="1">
    <location>
        <begin position="1093"/>
        <end position="1153"/>
    </location>
</feature>
<feature type="region of interest" description="Disordered" evidence="1">
    <location>
        <begin position="857"/>
        <end position="995"/>
    </location>
</feature>
<feature type="compositionally biased region" description="Low complexity" evidence="1">
    <location>
        <begin position="532"/>
        <end position="545"/>
    </location>
</feature>
<accession>A0A6V0AQD2</accession>
<feature type="compositionally biased region" description="Low complexity" evidence="1">
    <location>
        <begin position="1185"/>
        <end position="1213"/>
    </location>
</feature>
<feature type="compositionally biased region" description="Pro residues" evidence="1">
    <location>
        <begin position="1235"/>
        <end position="1244"/>
    </location>
</feature>
<sequence length="1346" mass="146022">MQNEEEAEMEHITSQDEMDPPGKQMIESHLSIPSPTKETLRIVGEVDDGNDGDGDETDYNENDEHENGETDQHSLPIEQTMSQESLLDETVVDTEQEVNDDQDDNDRHRHQHQQQQQHQGQVGGEEKVQGDTGAIARVMAMQGSGVVASEDDNATRAKLVGLGAVGTVSAATTTMMTNHPASATTKLEPQEENYAAATAAADEQYDDSLDMDTYLSETMSQVGGAGSSSGGNNNGIGNNNHNNSRSFDGVSVVSGRSHRTTGTNYTTQSTRSRRPGQAKVRLERERDNTNTSGMAMSIGSTHTSKSHYGWQDSIEAAALKAGKVWDPVYGWRDYVDPNRIEIPTDDFFDESMALASAQQQKQEMQAQAHGKTHANTNANVMGVAAAATAGPSMAEWGGNQQQNQQHSPSRSVGKSNPRSPARSGTPGRQRRAHKVMPTSARDDKPRGWAETMKAATAKLNMEGKQWDPVTGWDGLGEDEIPGGRDTADDVDVAITADSDLQDFGTVEQLDAIANKQDKSLQFLSEDEDQPSNNNEVDGNGNANTNYGADAEEEEATVDGDQSSATKSTSKNSGRYIQIAETGSIQSHYRRTRPNQSSRRTVNVKKENLNQGEVDLFQESAERRKGNGPVDLDSLYEKEDFPTAFPQSEQQDEVISSPNANAIYQKIYESQSNESFDSATDFSWDADEAANDTIDSYGRKPAPRLKINIRDSTSVSSRPNSAKSGKALSEASFESGTSSIPKLAAPRRDTSPIRPSKTKTKTNGAPLSEMLATATTSSHSARYNDNPFKDNDLYKETLRPGDVGSDYDENENENEIININDNCTEAVTRVVQKNQPNASYDAGSNAPPNMSELHKLWEAKTTSWDKGDDRRRESGSPKNDSPAAAAAAAPTNTQNSEWKSFLQKKVQAESAAATAEAARDNDDDDERDTIFNFDGGRSEENFKKSSSGGKPQRRESKPLLGEPDDRSAFDDISEISPIRHQNDDSESDYGQNSEASTTVLQGTTFLQRLQACAAPVMKGGPNCASDGPISAHLAFLRNNPSVAGSSPDKNASAKSATASPSSINNLMNEGKVGILQVSAGICGRPDIIVEDNEDESTIDESVPSRSPMQSPPPPYMNKIKSRDSNSSNNTSRSRSNSRSRQNANKDDLSSVISDGFGQKSAYLEAIAMKAAVAGKSKKKKRRSQESEVSATTAASTSRRSSSGSIFSSSGNSNSKRSDKFQQFLDRRASKDEHLPSPSPLQPQLPPTAAADKYEVSTRAEKYASEKVNEMMDAMARRTGTDKDDPYNRAARAQEEYEKTGAFPTLPGATKSGKDTTMLAAEELAAARVEAMMQRLSVQNLEFNEVEI</sequence>
<proteinExistence type="predicted"/>
<feature type="compositionally biased region" description="Polar residues" evidence="1">
    <location>
        <begin position="709"/>
        <end position="722"/>
    </location>
</feature>